<dbReference type="Pfam" id="PF00072">
    <property type="entry name" value="Response_reg"/>
    <property type="match status" value="1"/>
</dbReference>
<dbReference type="GO" id="GO:0005524">
    <property type="term" value="F:ATP binding"/>
    <property type="evidence" value="ECO:0007669"/>
    <property type="project" value="UniProtKB-KW"/>
</dbReference>
<evidence type="ECO:0000256" key="2">
    <source>
        <dbReference type="ARBA" id="ARBA00022840"/>
    </source>
</evidence>
<evidence type="ECO:0000259" key="7">
    <source>
        <dbReference type="PROSITE" id="PS50045"/>
    </source>
</evidence>
<dbReference type="Gene3D" id="1.10.10.60">
    <property type="entry name" value="Homeodomain-like"/>
    <property type="match status" value="1"/>
</dbReference>
<dbReference type="FunFam" id="3.40.50.300:FF:000006">
    <property type="entry name" value="DNA-binding transcriptional regulator NtrC"/>
    <property type="match status" value="1"/>
</dbReference>
<dbReference type="GO" id="GO:0006355">
    <property type="term" value="P:regulation of DNA-templated transcription"/>
    <property type="evidence" value="ECO:0007669"/>
    <property type="project" value="InterPro"/>
</dbReference>
<dbReference type="Pfam" id="PF25601">
    <property type="entry name" value="AAA_lid_14"/>
    <property type="match status" value="1"/>
</dbReference>
<dbReference type="SUPFAM" id="SSF52540">
    <property type="entry name" value="P-loop containing nucleoside triphosphate hydrolases"/>
    <property type="match status" value="1"/>
</dbReference>
<sequence length="450" mass="51292">MANILVLDDEKGMREFLEIMLTNEGYSVSLAATEEKAVELVKKNLYDLVISDLRLKEGSGIDFLKKLKDISPSTYFIIITAYATLDTAIEAIKLGAFDYILKPFKIDMLRKQISSALERKSLIEENLYLRDRINKQKVPRDIIFNDEKIESIYNTAIKAAQSESTILLTGESGTGKEMFARLIHNKSFRSDGPFVVFNCGALSENLLESELFGHIAGSFTGANKNKDGLFVVAEGGSIFLDEIAETTNNFQVKLLRAIQEKEIKPVGSNSFKKVDVRIIAASNKNLEKQVEKGNFRKDLYYRLNVIPIHIPPLRERKNDIPRLAKHFLDYYSNGQKKIVDEAMQILIQHDYPGNVRELENIMERVSVLSRGKEITPEDLKFMGSDFDMEVQKSTSSEIKTLKEIEKEHIKKVLKLCNGNKSKTARKLEVSRRFIYKKINEYNINLEDING</sequence>
<dbReference type="PROSITE" id="PS00675">
    <property type="entry name" value="SIGMA54_INTERACT_1"/>
    <property type="match status" value="1"/>
</dbReference>
<dbReference type="GO" id="GO:0043565">
    <property type="term" value="F:sequence-specific DNA binding"/>
    <property type="evidence" value="ECO:0007669"/>
    <property type="project" value="InterPro"/>
</dbReference>
<keyword evidence="10" id="KW-1185">Reference proteome</keyword>
<dbReference type="InterPro" id="IPR025944">
    <property type="entry name" value="Sigma_54_int_dom_CS"/>
</dbReference>
<organism evidence="9 10">
    <name type="scientific">Candidatus Mcinerneyibacterium aminivorans</name>
    <dbReference type="NCBI Taxonomy" id="2703815"/>
    <lineage>
        <taxon>Bacteria</taxon>
        <taxon>Candidatus Macinerneyibacteriota</taxon>
        <taxon>Candidatus Mcinerneyibacteria</taxon>
        <taxon>Candidatus Mcinerneyibacteriales</taxon>
        <taxon>Candidatus Mcinerneyibacteriaceae</taxon>
        <taxon>Candidatus Mcinerneyibacterium</taxon>
    </lineage>
</organism>
<dbReference type="EMBL" id="VSIX01000062">
    <property type="protein sequence ID" value="TYB30954.1"/>
    <property type="molecule type" value="Genomic_DNA"/>
</dbReference>
<dbReference type="Gene3D" id="3.40.50.2300">
    <property type="match status" value="1"/>
</dbReference>
<dbReference type="Pfam" id="PF00158">
    <property type="entry name" value="Sigma54_activat"/>
    <property type="match status" value="1"/>
</dbReference>
<keyword evidence="2" id="KW-0067">ATP-binding</keyword>
<keyword evidence="3" id="KW-0805">Transcription regulation</keyword>
<gene>
    <name evidence="9" type="ORF">FXF47_06555</name>
</gene>
<dbReference type="InterPro" id="IPR011006">
    <property type="entry name" value="CheY-like_superfamily"/>
</dbReference>
<dbReference type="InterPro" id="IPR025943">
    <property type="entry name" value="Sigma_54_int_dom_ATP-bd_2"/>
</dbReference>
<evidence type="ECO:0000313" key="9">
    <source>
        <dbReference type="EMBL" id="TYB30954.1"/>
    </source>
</evidence>
<feature type="modified residue" description="4-aspartylphosphate" evidence="6">
    <location>
        <position position="52"/>
    </location>
</feature>
<dbReference type="PROSITE" id="PS00688">
    <property type="entry name" value="SIGMA54_INTERACT_3"/>
    <property type="match status" value="1"/>
</dbReference>
<dbReference type="SUPFAM" id="SSF52172">
    <property type="entry name" value="CheY-like"/>
    <property type="match status" value="1"/>
</dbReference>
<feature type="domain" description="Sigma-54 factor interaction" evidence="7">
    <location>
        <begin position="142"/>
        <end position="367"/>
    </location>
</feature>
<accession>A0A5D0MB06</accession>
<keyword evidence="5" id="KW-0804">Transcription</keyword>
<dbReference type="Gene3D" id="3.40.50.300">
    <property type="entry name" value="P-loop containing nucleotide triphosphate hydrolases"/>
    <property type="match status" value="1"/>
</dbReference>
<evidence type="ECO:0000313" key="10">
    <source>
        <dbReference type="Proteomes" id="UP000324143"/>
    </source>
</evidence>
<reference evidence="9" key="1">
    <citation type="submission" date="2019-08" db="EMBL/GenBank/DDBJ databases">
        <title>Genomic characterization of a novel candidate phylum (ARYD3) from a high temperature, high salinity tertiary oil reservoir in north central Oklahoma, USA.</title>
        <authorList>
            <person name="Youssef N.H."/>
            <person name="Yadav A."/>
            <person name="Elshahed M.S."/>
        </authorList>
    </citation>
    <scope>NUCLEOTIDE SEQUENCE [LARGE SCALE GENOMIC DNA]</scope>
    <source>
        <strain evidence="9">ARYD3</strain>
    </source>
</reference>
<dbReference type="PANTHER" id="PTHR32071:SF119">
    <property type="entry name" value="SIGMA L-DEPENDENT TRANSCRIPTIONAL REGULATOR YPLP-RELATED"/>
    <property type="match status" value="1"/>
</dbReference>
<evidence type="ECO:0000256" key="6">
    <source>
        <dbReference type="PROSITE-ProRule" id="PRU00169"/>
    </source>
</evidence>
<dbReference type="InterPro" id="IPR025662">
    <property type="entry name" value="Sigma_54_int_dom_ATP-bd_1"/>
</dbReference>
<evidence type="ECO:0000256" key="3">
    <source>
        <dbReference type="ARBA" id="ARBA00023015"/>
    </source>
</evidence>
<dbReference type="PANTHER" id="PTHR32071">
    <property type="entry name" value="TRANSCRIPTIONAL REGULATORY PROTEIN"/>
    <property type="match status" value="1"/>
</dbReference>
<evidence type="ECO:0000256" key="5">
    <source>
        <dbReference type="ARBA" id="ARBA00023163"/>
    </source>
</evidence>
<dbReference type="Pfam" id="PF02954">
    <property type="entry name" value="HTH_8"/>
    <property type="match status" value="1"/>
</dbReference>
<dbReference type="InterPro" id="IPR002197">
    <property type="entry name" value="HTH_Fis"/>
</dbReference>
<dbReference type="PROSITE" id="PS50045">
    <property type="entry name" value="SIGMA54_INTERACT_4"/>
    <property type="match status" value="1"/>
</dbReference>
<dbReference type="InterPro" id="IPR009057">
    <property type="entry name" value="Homeodomain-like_sf"/>
</dbReference>
<dbReference type="InterPro" id="IPR003593">
    <property type="entry name" value="AAA+_ATPase"/>
</dbReference>
<evidence type="ECO:0000256" key="1">
    <source>
        <dbReference type="ARBA" id="ARBA00022741"/>
    </source>
</evidence>
<dbReference type="PROSITE" id="PS50110">
    <property type="entry name" value="RESPONSE_REGULATORY"/>
    <property type="match status" value="1"/>
</dbReference>
<keyword evidence="4" id="KW-0238">DNA-binding</keyword>
<keyword evidence="1" id="KW-0547">Nucleotide-binding</keyword>
<dbReference type="CDD" id="cd00009">
    <property type="entry name" value="AAA"/>
    <property type="match status" value="1"/>
</dbReference>
<dbReference type="InterPro" id="IPR001789">
    <property type="entry name" value="Sig_transdc_resp-reg_receiver"/>
</dbReference>
<dbReference type="InterPro" id="IPR002078">
    <property type="entry name" value="Sigma_54_int"/>
</dbReference>
<dbReference type="InterPro" id="IPR027417">
    <property type="entry name" value="P-loop_NTPase"/>
</dbReference>
<name>A0A5D0MB06_9BACT</name>
<comment type="caution">
    <text evidence="9">The sequence shown here is derived from an EMBL/GenBank/DDBJ whole genome shotgun (WGS) entry which is preliminary data.</text>
</comment>
<dbReference type="SUPFAM" id="SSF46689">
    <property type="entry name" value="Homeodomain-like"/>
    <property type="match status" value="1"/>
</dbReference>
<dbReference type="InterPro" id="IPR058031">
    <property type="entry name" value="AAA_lid_NorR"/>
</dbReference>
<dbReference type="SMART" id="SM00448">
    <property type="entry name" value="REC"/>
    <property type="match status" value="1"/>
</dbReference>
<proteinExistence type="predicted"/>
<feature type="domain" description="Response regulatory" evidence="8">
    <location>
        <begin position="3"/>
        <end position="117"/>
    </location>
</feature>
<evidence type="ECO:0000256" key="4">
    <source>
        <dbReference type="ARBA" id="ARBA00023125"/>
    </source>
</evidence>
<dbReference type="AlphaFoldDB" id="A0A5D0MB06"/>
<dbReference type="Proteomes" id="UP000324143">
    <property type="component" value="Unassembled WGS sequence"/>
</dbReference>
<dbReference type="PROSITE" id="PS00676">
    <property type="entry name" value="SIGMA54_INTERACT_2"/>
    <property type="match status" value="1"/>
</dbReference>
<protein>
    <submittedName>
        <fullName evidence="9">Sigma-54-dependent Fis family transcriptional regulator</fullName>
    </submittedName>
</protein>
<dbReference type="PRINTS" id="PR01590">
    <property type="entry name" value="HTHFIS"/>
</dbReference>
<dbReference type="GO" id="GO:0000160">
    <property type="term" value="P:phosphorelay signal transduction system"/>
    <property type="evidence" value="ECO:0007669"/>
    <property type="project" value="InterPro"/>
</dbReference>
<dbReference type="Gene3D" id="1.10.8.60">
    <property type="match status" value="1"/>
</dbReference>
<dbReference type="SMART" id="SM00382">
    <property type="entry name" value="AAA"/>
    <property type="match status" value="1"/>
</dbReference>
<evidence type="ECO:0000259" key="8">
    <source>
        <dbReference type="PROSITE" id="PS50110"/>
    </source>
</evidence>
<keyword evidence="6" id="KW-0597">Phosphoprotein</keyword>